<dbReference type="RefSeq" id="WP_106111972.1">
    <property type="nucleotide sequence ID" value="NZ_PVSR01000001.1"/>
</dbReference>
<dbReference type="Proteomes" id="UP000239352">
    <property type="component" value="Unassembled WGS sequence"/>
</dbReference>
<accession>A0A2T0H144</accession>
<feature type="compositionally biased region" description="Basic and acidic residues" evidence="1">
    <location>
        <begin position="61"/>
        <end position="82"/>
    </location>
</feature>
<keyword evidence="3" id="KW-1185">Reference proteome</keyword>
<dbReference type="STRING" id="1050202.GCA_000384035_01008"/>
<evidence type="ECO:0000313" key="3">
    <source>
        <dbReference type="Proteomes" id="UP000239352"/>
    </source>
</evidence>
<feature type="compositionally biased region" description="Acidic residues" evidence="1">
    <location>
        <begin position="12"/>
        <end position="22"/>
    </location>
</feature>
<evidence type="ECO:0000256" key="1">
    <source>
        <dbReference type="SAM" id="MobiDB-lite"/>
    </source>
</evidence>
<dbReference type="AlphaFoldDB" id="A0A2T0H144"/>
<name>A0A2T0H144_ACTMO</name>
<reference evidence="2 3" key="1">
    <citation type="submission" date="2018-03" db="EMBL/GenBank/DDBJ databases">
        <title>Actinopolyspora mortivallis from Sahara, screening for active biomolecules.</title>
        <authorList>
            <person name="Selama O."/>
            <person name="Wellington E.M.H."/>
            <person name="Hacene H."/>
        </authorList>
    </citation>
    <scope>NUCLEOTIDE SEQUENCE [LARGE SCALE GENOMIC DNA]</scope>
    <source>
        <strain evidence="2 3">M5A</strain>
    </source>
</reference>
<proteinExistence type="predicted"/>
<dbReference type="EMBL" id="PVSR01000001">
    <property type="protein sequence ID" value="PRW65098.1"/>
    <property type="molecule type" value="Genomic_DNA"/>
</dbReference>
<feature type="compositionally biased region" description="Basic and acidic residues" evidence="1">
    <location>
        <begin position="1"/>
        <end position="11"/>
    </location>
</feature>
<evidence type="ECO:0008006" key="4">
    <source>
        <dbReference type="Google" id="ProtNLM"/>
    </source>
</evidence>
<evidence type="ECO:0000313" key="2">
    <source>
        <dbReference type="EMBL" id="PRW65098.1"/>
    </source>
</evidence>
<comment type="caution">
    <text evidence="2">The sequence shown here is derived from an EMBL/GenBank/DDBJ whole genome shotgun (WGS) entry which is preliminary data.</text>
</comment>
<feature type="region of interest" description="Disordered" evidence="1">
    <location>
        <begin position="1"/>
        <end position="107"/>
    </location>
</feature>
<dbReference type="InParanoid" id="A0A2T0H144"/>
<protein>
    <recommendedName>
        <fullName evidence="4">DUF5709 domain-containing protein</fullName>
    </recommendedName>
</protein>
<gene>
    <name evidence="2" type="ORF">CEP50_00760</name>
</gene>
<sequence length="107" mass="11634">MSNPFDERAPSEDEPPDEELSDPAELQSAGDLDEDELGTDPMEGGVEPPSHWSTVTRRRPTPSERSADDDLDERLAEQRPDFGAEEDTAAGDELGTAGVDEGTEFDE</sequence>
<organism evidence="2 3">
    <name type="scientific">Actinopolyspora mortivallis</name>
    <dbReference type="NCBI Taxonomy" id="33906"/>
    <lineage>
        <taxon>Bacteria</taxon>
        <taxon>Bacillati</taxon>
        <taxon>Actinomycetota</taxon>
        <taxon>Actinomycetes</taxon>
        <taxon>Actinopolysporales</taxon>
        <taxon>Actinopolysporaceae</taxon>
        <taxon>Actinopolyspora</taxon>
    </lineage>
</organism>